<dbReference type="InterPro" id="IPR056525">
    <property type="entry name" value="HVO_1552_C"/>
</dbReference>
<evidence type="ECO:0000313" key="5">
    <source>
        <dbReference type="Proteomes" id="UP000011626"/>
    </source>
</evidence>
<gene>
    <name evidence="4" type="ORF">C475_04051</name>
</gene>
<feature type="transmembrane region" description="Helical" evidence="2">
    <location>
        <begin position="189"/>
        <end position="208"/>
    </location>
</feature>
<name>M0D1N3_9EURY</name>
<dbReference type="PATRIC" id="fig|797114.5.peg.824"/>
<evidence type="ECO:0000256" key="1">
    <source>
        <dbReference type="SAM" id="MobiDB-lite"/>
    </source>
</evidence>
<proteinExistence type="predicted"/>
<dbReference type="Pfam" id="PF12840">
    <property type="entry name" value="HTH_20"/>
    <property type="match status" value="1"/>
</dbReference>
<dbReference type="SUPFAM" id="SSF46785">
    <property type="entry name" value="Winged helix' DNA-binding domain"/>
    <property type="match status" value="1"/>
</dbReference>
<feature type="domain" description="HVO-1552 C-terminal" evidence="3">
    <location>
        <begin position="108"/>
        <end position="209"/>
    </location>
</feature>
<evidence type="ECO:0000259" key="3">
    <source>
        <dbReference type="Pfam" id="PF24267"/>
    </source>
</evidence>
<dbReference type="STRING" id="797114.C475_04051"/>
<reference evidence="4 5" key="1">
    <citation type="journal article" date="2014" name="PLoS Genet.">
        <title>Phylogenetically driven sequencing of extremely halophilic archaea reveals strategies for static and dynamic osmo-response.</title>
        <authorList>
            <person name="Becker E.A."/>
            <person name="Seitzer P.M."/>
            <person name="Tritt A."/>
            <person name="Larsen D."/>
            <person name="Krusor M."/>
            <person name="Yao A.I."/>
            <person name="Wu D."/>
            <person name="Madern D."/>
            <person name="Eisen J.A."/>
            <person name="Darling A.E."/>
            <person name="Facciotti M.T."/>
        </authorList>
    </citation>
    <scope>NUCLEOTIDE SEQUENCE [LARGE SCALE GENOMIC DNA]</scope>
    <source>
        <strain evidence="4 5">2-9-1</strain>
    </source>
</reference>
<dbReference type="OrthoDB" id="11368at2157"/>
<dbReference type="EMBL" id="AOIU01000009">
    <property type="protein sequence ID" value="ELZ28778.1"/>
    <property type="molecule type" value="Genomic_DNA"/>
</dbReference>
<dbReference type="InterPro" id="IPR011991">
    <property type="entry name" value="ArsR-like_HTH"/>
</dbReference>
<dbReference type="eggNOG" id="arCOG01685">
    <property type="taxonomic scope" value="Archaea"/>
</dbReference>
<feature type="region of interest" description="Disordered" evidence="1">
    <location>
        <begin position="1"/>
        <end position="27"/>
    </location>
</feature>
<organism evidence="4 5">
    <name type="scientific">Halosimplex carlsbadense 2-9-1</name>
    <dbReference type="NCBI Taxonomy" id="797114"/>
    <lineage>
        <taxon>Archaea</taxon>
        <taxon>Methanobacteriati</taxon>
        <taxon>Methanobacteriota</taxon>
        <taxon>Stenosarchaea group</taxon>
        <taxon>Halobacteria</taxon>
        <taxon>Halobacteriales</taxon>
        <taxon>Haloarculaceae</taxon>
        <taxon>Halosimplex</taxon>
    </lineage>
</organism>
<keyword evidence="2" id="KW-0472">Membrane</keyword>
<sequence>MSLLPSKPDTTAAEDAEPRVVGVESDDADDLLSALSSETARRLLGELHEAPAPPAELAERVDTSLQNAQYHLENLEEAGAVEVVDTAYSQKGREMDVYAPADQPLVIFAGDQEESTSIRTALSRLLGAVGLLAVVSLVVSALSGGDALPSLGAGSDAAGEGAAAAAHTPTPAGVPAASTGVVEGLGPGAFFFLGGAAVLVGAFAVWYVRG</sequence>
<keyword evidence="2" id="KW-0812">Transmembrane</keyword>
<evidence type="ECO:0000256" key="2">
    <source>
        <dbReference type="SAM" id="Phobius"/>
    </source>
</evidence>
<dbReference type="Pfam" id="PF24267">
    <property type="entry name" value="HVO_1552_C"/>
    <property type="match status" value="1"/>
</dbReference>
<accession>M0D1N3</accession>
<dbReference type="CDD" id="cd00090">
    <property type="entry name" value="HTH_ARSR"/>
    <property type="match status" value="1"/>
</dbReference>
<feature type="transmembrane region" description="Helical" evidence="2">
    <location>
        <begin position="125"/>
        <end position="143"/>
    </location>
</feature>
<protein>
    <submittedName>
        <fullName evidence="4">ArsR family transcriptional regulator</fullName>
    </submittedName>
</protein>
<dbReference type="Proteomes" id="UP000011626">
    <property type="component" value="Unassembled WGS sequence"/>
</dbReference>
<dbReference type="InterPro" id="IPR036388">
    <property type="entry name" value="WH-like_DNA-bd_sf"/>
</dbReference>
<dbReference type="AlphaFoldDB" id="M0D1N3"/>
<comment type="caution">
    <text evidence="4">The sequence shown here is derived from an EMBL/GenBank/DDBJ whole genome shotgun (WGS) entry which is preliminary data.</text>
</comment>
<evidence type="ECO:0000313" key="4">
    <source>
        <dbReference type="EMBL" id="ELZ28778.1"/>
    </source>
</evidence>
<dbReference type="RefSeq" id="WP_006882482.1">
    <property type="nucleotide sequence ID" value="NZ_AOIU01000009.1"/>
</dbReference>
<dbReference type="InterPro" id="IPR036390">
    <property type="entry name" value="WH_DNA-bd_sf"/>
</dbReference>
<keyword evidence="2" id="KW-1133">Transmembrane helix</keyword>
<dbReference type="Gene3D" id="1.10.10.10">
    <property type="entry name" value="Winged helix-like DNA-binding domain superfamily/Winged helix DNA-binding domain"/>
    <property type="match status" value="1"/>
</dbReference>
<keyword evidence="5" id="KW-1185">Reference proteome</keyword>